<proteinExistence type="predicted"/>
<evidence type="ECO:0000256" key="3">
    <source>
        <dbReference type="ARBA" id="ARBA00023242"/>
    </source>
</evidence>
<dbReference type="GO" id="GO:0000127">
    <property type="term" value="C:transcription factor TFIIIC complex"/>
    <property type="evidence" value="ECO:0007669"/>
    <property type="project" value="TreeGrafter"/>
</dbReference>
<reference evidence="5 6" key="1">
    <citation type="journal article" date="2012" name="Genome Biol.">
        <title>The genome of the polar eukaryotic microalga coccomyxa subellipsoidea reveals traits of cold adaptation.</title>
        <authorList>
            <person name="Blanc G."/>
            <person name="Agarkova I."/>
            <person name="Grimwood J."/>
            <person name="Kuo A."/>
            <person name="Brueggeman A."/>
            <person name="Dunigan D."/>
            <person name="Gurnon J."/>
            <person name="Ladunga I."/>
            <person name="Lindquist E."/>
            <person name="Lucas S."/>
            <person name="Pangilinan J."/>
            <person name="Proschold T."/>
            <person name="Salamov A."/>
            <person name="Schmutz J."/>
            <person name="Weeks D."/>
            <person name="Yamada T."/>
            <person name="Claverie J.M."/>
            <person name="Grigoriev I."/>
            <person name="Van Etten J."/>
            <person name="Lomsadze A."/>
            <person name="Borodovsky M."/>
        </authorList>
    </citation>
    <scope>NUCLEOTIDE SEQUENCE [LARGE SCALE GENOMIC DNA]</scope>
    <source>
        <strain evidence="5 6">C-169</strain>
    </source>
</reference>
<dbReference type="eggNOG" id="KOG1918">
    <property type="taxonomic scope" value="Eukaryota"/>
</dbReference>
<dbReference type="InterPro" id="IPR015943">
    <property type="entry name" value="WD40/YVTN_repeat-like_dom_sf"/>
</dbReference>
<dbReference type="STRING" id="574566.I0YSX2"/>
<dbReference type="PANTHER" id="PTHR15052:SF2">
    <property type="entry name" value="GENERAL TRANSCRIPTION FACTOR 3C POLYPEPTIDE 2"/>
    <property type="match status" value="1"/>
</dbReference>
<comment type="caution">
    <text evidence="5">The sequence shown here is derived from an EMBL/GenBank/DDBJ whole genome shotgun (WGS) entry which is preliminary data.</text>
</comment>
<dbReference type="KEGG" id="csl:COCSUDRAFT_43208"/>
<dbReference type="RefSeq" id="XP_005646035.1">
    <property type="nucleotide sequence ID" value="XM_005645978.1"/>
</dbReference>
<accession>I0YSX2</accession>
<evidence type="ECO:0000256" key="1">
    <source>
        <dbReference type="ARBA" id="ARBA00004123"/>
    </source>
</evidence>
<dbReference type="SUPFAM" id="SSF50978">
    <property type="entry name" value="WD40 repeat-like"/>
    <property type="match status" value="1"/>
</dbReference>
<dbReference type="Proteomes" id="UP000007264">
    <property type="component" value="Unassembled WGS sequence"/>
</dbReference>
<dbReference type="AlphaFoldDB" id="I0YSX2"/>
<dbReference type="EMBL" id="AGSI01000012">
    <property type="protein sequence ID" value="EIE21491.1"/>
    <property type="molecule type" value="Genomic_DNA"/>
</dbReference>
<protein>
    <recommendedName>
        <fullName evidence="7">WD40 repeat-like protein</fullName>
    </recommendedName>
</protein>
<feature type="compositionally biased region" description="Low complexity" evidence="4">
    <location>
        <begin position="61"/>
        <end position="73"/>
    </location>
</feature>
<dbReference type="GO" id="GO:0005634">
    <property type="term" value="C:nucleus"/>
    <property type="evidence" value="ECO:0007669"/>
    <property type="project" value="UniProtKB-SubCell"/>
</dbReference>
<dbReference type="GO" id="GO:0006383">
    <property type="term" value="P:transcription by RNA polymerase III"/>
    <property type="evidence" value="ECO:0007669"/>
    <property type="project" value="TreeGrafter"/>
</dbReference>
<evidence type="ECO:0000313" key="5">
    <source>
        <dbReference type="EMBL" id="EIE21491.1"/>
    </source>
</evidence>
<keyword evidence="6" id="KW-1185">Reference proteome</keyword>
<dbReference type="Gene3D" id="2.130.10.10">
    <property type="entry name" value="YVTN repeat-like/Quinoprotein amine dehydrogenase"/>
    <property type="match status" value="1"/>
</dbReference>
<keyword evidence="3" id="KW-0539">Nucleus</keyword>
<evidence type="ECO:0000256" key="4">
    <source>
        <dbReference type="SAM" id="MobiDB-lite"/>
    </source>
</evidence>
<evidence type="ECO:0008006" key="7">
    <source>
        <dbReference type="Google" id="ProtNLM"/>
    </source>
</evidence>
<gene>
    <name evidence="5" type="ORF">COCSUDRAFT_43208</name>
</gene>
<dbReference type="PANTHER" id="PTHR15052">
    <property type="entry name" value="RNA POLYMERASE III TRANSCRIPTION INITIATION FACTOR COMPLEX SUBUNIT"/>
    <property type="match status" value="1"/>
</dbReference>
<dbReference type="InterPro" id="IPR052416">
    <property type="entry name" value="GTF3C_component"/>
</dbReference>
<name>I0YSX2_COCSC</name>
<comment type="subcellular location">
    <subcellularLocation>
        <location evidence="1">Nucleus</location>
    </subcellularLocation>
</comment>
<keyword evidence="2" id="KW-0804">Transcription</keyword>
<dbReference type="GeneID" id="17039475"/>
<sequence>MVLGICLDGGVVWDCKWRPGSSGGDSRLGTLAVVLGSGEVQLLPVPHPDHIGSAHAAAHQRPGPRGTGTAPPGELGGPRLVRLQPEASAAGNDLGGSLPSVAEWLPSAPHDLLLVGFWDGTVALWRLITAMNGAEASAGRESEREVRMELLLHMPALEGPVRGLAWVPPEVATAAGDRAHRHLFATVGHSDKLRFWDSRRGSNKSSNFCAMNLLAA</sequence>
<feature type="region of interest" description="Disordered" evidence="4">
    <location>
        <begin position="48"/>
        <end position="79"/>
    </location>
</feature>
<organism evidence="5 6">
    <name type="scientific">Coccomyxa subellipsoidea (strain C-169)</name>
    <name type="common">Green microalga</name>
    <dbReference type="NCBI Taxonomy" id="574566"/>
    <lineage>
        <taxon>Eukaryota</taxon>
        <taxon>Viridiplantae</taxon>
        <taxon>Chlorophyta</taxon>
        <taxon>core chlorophytes</taxon>
        <taxon>Trebouxiophyceae</taxon>
        <taxon>Trebouxiophyceae incertae sedis</taxon>
        <taxon>Coccomyxaceae</taxon>
        <taxon>Coccomyxa</taxon>
        <taxon>Coccomyxa subellipsoidea</taxon>
    </lineage>
</organism>
<evidence type="ECO:0000256" key="2">
    <source>
        <dbReference type="ARBA" id="ARBA00023163"/>
    </source>
</evidence>
<dbReference type="OrthoDB" id="4703at2759"/>
<evidence type="ECO:0000313" key="6">
    <source>
        <dbReference type="Proteomes" id="UP000007264"/>
    </source>
</evidence>
<dbReference type="InterPro" id="IPR036322">
    <property type="entry name" value="WD40_repeat_dom_sf"/>
</dbReference>